<reference evidence="2" key="1">
    <citation type="journal article" date="2020" name="G3 (Bethesda)">
        <title>High-Quality Assemblies for Three Invasive Social Wasps from the &lt;i&gt;Vespula&lt;/i&gt; Genus.</title>
        <authorList>
            <person name="Harrop T.W.R."/>
            <person name="Guhlin J."/>
            <person name="McLaughlin G.M."/>
            <person name="Permina E."/>
            <person name="Stockwell P."/>
            <person name="Gilligan J."/>
            <person name="Le Lec M.F."/>
            <person name="Gruber M.A.M."/>
            <person name="Quinn O."/>
            <person name="Lovegrove M."/>
            <person name="Duncan E.J."/>
            <person name="Remnant E.J."/>
            <person name="Van Eeckhoven J."/>
            <person name="Graham B."/>
            <person name="Knapp R.A."/>
            <person name="Langford K.W."/>
            <person name="Kronenberg Z."/>
            <person name="Press M.O."/>
            <person name="Eacker S.M."/>
            <person name="Wilson-Rankin E.E."/>
            <person name="Purcell J."/>
            <person name="Lester P.J."/>
            <person name="Dearden P.K."/>
        </authorList>
    </citation>
    <scope>NUCLEOTIDE SEQUENCE</scope>
    <source>
        <strain evidence="2">Volc-1</strain>
    </source>
</reference>
<accession>A0A834PAJ0</accession>
<dbReference type="EMBL" id="JACSDY010000002">
    <property type="protein sequence ID" value="KAF7434433.1"/>
    <property type="molecule type" value="Genomic_DNA"/>
</dbReference>
<dbReference type="Proteomes" id="UP000600918">
    <property type="component" value="Unassembled WGS sequence"/>
</dbReference>
<evidence type="ECO:0000313" key="2">
    <source>
        <dbReference type="EMBL" id="KAF7434433.1"/>
    </source>
</evidence>
<organism evidence="2 3">
    <name type="scientific">Vespula pensylvanica</name>
    <name type="common">Western yellow jacket</name>
    <name type="synonym">Wasp</name>
    <dbReference type="NCBI Taxonomy" id="30213"/>
    <lineage>
        <taxon>Eukaryota</taxon>
        <taxon>Metazoa</taxon>
        <taxon>Ecdysozoa</taxon>
        <taxon>Arthropoda</taxon>
        <taxon>Hexapoda</taxon>
        <taxon>Insecta</taxon>
        <taxon>Pterygota</taxon>
        <taxon>Neoptera</taxon>
        <taxon>Endopterygota</taxon>
        <taxon>Hymenoptera</taxon>
        <taxon>Apocrita</taxon>
        <taxon>Aculeata</taxon>
        <taxon>Vespoidea</taxon>
        <taxon>Vespidae</taxon>
        <taxon>Vespinae</taxon>
        <taxon>Vespula</taxon>
    </lineage>
</organism>
<feature type="region of interest" description="Disordered" evidence="1">
    <location>
        <begin position="59"/>
        <end position="82"/>
    </location>
</feature>
<comment type="caution">
    <text evidence="2">The sequence shown here is derived from an EMBL/GenBank/DDBJ whole genome shotgun (WGS) entry which is preliminary data.</text>
</comment>
<evidence type="ECO:0000256" key="1">
    <source>
        <dbReference type="SAM" id="MobiDB-lite"/>
    </source>
</evidence>
<sequence length="130" mass="14770">MVRFLLIKRRCMKVKRFREMPSIMKIQEDVWSEGSRGLISIEHWYTLVPLGPARIPVPLRSHPRTTVDRSRDTKPVSGNSSLLLNHHEDRDMKRRAAGKARFLGGEQTPIVHATDHSFKATSVMIASAGL</sequence>
<gene>
    <name evidence="2" type="ORF">H0235_002624</name>
</gene>
<evidence type="ECO:0000313" key="3">
    <source>
        <dbReference type="Proteomes" id="UP000600918"/>
    </source>
</evidence>
<dbReference type="AlphaFoldDB" id="A0A834PAJ0"/>
<keyword evidence="3" id="KW-1185">Reference proteome</keyword>
<proteinExistence type="predicted"/>
<name>A0A834PAJ0_VESPE</name>
<feature type="compositionally biased region" description="Basic and acidic residues" evidence="1">
    <location>
        <begin position="65"/>
        <end position="74"/>
    </location>
</feature>
<protein>
    <submittedName>
        <fullName evidence="2">Uncharacterized protein</fullName>
    </submittedName>
</protein>